<dbReference type="STRING" id="163359.A9R16_09645"/>
<name>A0A1C2G2V5_9GAMM</name>
<evidence type="ECO:0000256" key="2">
    <source>
        <dbReference type="ARBA" id="ARBA00022475"/>
    </source>
</evidence>
<keyword evidence="5" id="KW-0472">Membrane</keyword>
<dbReference type="RefSeq" id="WP_065969468.1">
    <property type="nucleotide sequence ID" value="NZ_CP080624.1"/>
</dbReference>
<keyword evidence="2" id="KW-1003">Cell membrane</keyword>
<keyword evidence="4" id="KW-1133">Transmembrane helix</keyword>
<gene>
    <name evidence="6" type="ORF">C4900_05575</name>
</gene>
<dbReference type="AlphaFoldDB" id="A0A1C2G2V5"/>
<evidence type="ECO:0000256" key="4">
    <source>
        <dbReference type="ARBA" id="ARBA00022989"/>
    </source>
</evidence>
<reference evidence="6 7" key="1">
    <citation type="submission" date="2018-02" db="EMBL/GenBank/DDBJ databases">
        <title>Insights into the biology of acidophilic members of the Acidiferrobacteraceae family derived from comparative genomic analyses.</title>
        <authorList>
            <person name="Issotta F."/>
            <person name="Thyssen C."/>
            <person name="Mena C."/>
            <person name="Moya A."/>
            <person name="Bellenberg S."/>
            <person name="Sproer C."/>
            <person name="Covarrubias P.C."/>
            <person name="Sand W."/>
            <person name="Quatrini R."/>
            <person name="Vera M."/>
        </authorList>
    </citation>
    <scope>NUCLEOTIDE SEQUENCE [LARGE SCALE GENOMIC DNA]</scope>
    <source>
        <strain evidence="7">m-1</strain>
    </source>
</reference>
<evidence type="ECO:0000256" key="5">
    <source>
        <dbReference type="ARBA" id="ARBA00023136"/>
    </source>
</evidence>
<keyword evidence="3" id="KW-0812">Transmembrane</keyword>
<dbReference type="EMBL" id="PSYR01000001">
    <property type="protein sequence ID" value="RCN59188.1"/>
    <property type="molecule type" value="Genomic_DNA"/>
</dbReference>
<dbReference type="Proteomes" id="UP000253250">
    <property type="component" value="Unassembled WGS sequence"/>
</dbReference>
<dbReference type="OrthoDB" id="8455471at2"/>
<evidence type="ECO:0000256" key="1">
    <source>
        <dbReference type="ARBA" id="ARBA00004651"/>
    </source>
</evidence>
<organism evidence="6 7">
    <name type="scientific">Acidiferrobacter thiooxydans</name>
    <dbReference type="NCBI Taxonomy" id="163359"/>
    <lineage>
        <taxon>Bacteria</taxon>
        <taxon>Pseudomonadati</taxon>
        <taxon>Pseudomonadota</taxon>
        <taxon>Gammaproteobacteria</taxon>
        <taxon>Acidiferrobacterales</taxon>
        <taxon>Acidiferrobacteraceae</taxon>
        <taxon>Acidiferrobacter</taxon>
    </lineage>
</organism>
<evidence type="ECO:0000313" key="6">
    <source>
        <dbReference type="EMBL" id="RCN59188.1"/>
    </source>
</evidence>
<dbReference type="Pfam" id="PF13396">
    <property type="entry name" value="PLDc_N"/>
    <property type="match status" value="1"/>
</dbReference>
<evidence type="ECO:0000256" key="3">
    <source>
        <dbReference type="ARBA" id="ARBA00022692"/>
    </source>
</evidence>
<comment type="subcellular location">
    <subcellularLocation>
        <location evidence="1">Cell membrane</location>
        <topology evidence="1">Multi-pass membrane protein</topology>
    </subcellularLocation>
</comment>
<keyword evidence="7" id="KW-1185">Reference proteome</keyword>
<dbReference type="InterPro" id="IPR027379">
    <property type="entry name" value="CLS_N"/>
</dbReference>
<accession>A0A1C2G2V5</accession>
<evidence type="ECO:0000313" key="7">
    <source>
        <dbReference type="Proteomes" id="UP000253250"/>
    </source>
</evidence>
<proteinExistence type="predicted"/>
<sequence length="60" mass="6495">MGSYSLLGTVIVVLDVIAIISILLGSARIGHKVLWIVVVLVFPLVGMIVYYLVGRSPRDV</sequence>
<protein>
    <submittedName>
        <fullName evidence="6">Uncharacterized protein</fullName>
    </submittedName>
</protein>
<comment type="caution">
    <text evidence="6">The sequence shown here is derived from an EMBL/GenBank/DDBJ whole genome shotgun (WGS) entry which is preliminary data.</text>
</comment>
<dbReference type="GO" id="GO:0005886">
    <property type="term" value="C:plasma membrane"/>
    <property type="evidence" value="ECO:0007669"/>
    <property type="project" value="UniProtKB-SubCell"/>
</dbReference>